<dbReference type="Proteomes" id="UP001160519">
    <property type="component" value="Unassembled WGS sequence"/>
</dbReference>
<dbReference type="InterPro" id="IPR003439">
    <property type="entry name" value="ABC_transporter-like_ATP-bd"/>
</dbReference>
<feature type="transmembrane region" description="Helical" evidence="7">
    <location>
        <begin position="311"/>
        <end position="334"/>
    </location>
</feature>
<evidence type="ECO:0000256" key="7">
    <source>
        <dbReference type="SAM" id="Phobius"/>
    </source>
</evidence>
<organism evidence="10 11">
    <name type="scientific">Candidatus Methylobacter titanis</name>
    <dbReference type="NCBI Taxonomy" id="3053457"/>
    <lineage>
        <taxon>Bacteria</taxon>
        <taxon>Pseudomonadati</taxon>
        <taxon>Pseudomonadota</taxon>
        <taxon>Gammaproteobacteria</taxon>
        <taxon>Methylococcales</taxon>
        <taxon>Methylococcaceae</taxon>
        <taxon>Methylobacter</taxon>
    </lineage>
</organism>
<keyword evidence="3" id="KW-0547">Nucleotide-binding</keyword>
<accession>A0AA43Q2F4</accession>
<dbReference type="PROSITE" id="PS50893">
    <property type="entry name" value="ABC_TRANSPORTER_2"/>
    <property type="match status" value="1"/>
</dbReference>
<feature type="transmembrane region" description="Helical" evidence="7">
    <location>
        <begin position="401"/>
        <end position="424"/>
    </location>
</feature>
<dbReference type="SUPFAM" id="SSF90123">
    <property type="entry name" value="ABC transporter transmembrane region"/>
    <property type="match status" value="1"/>
</dbReference>
<dbReference type="EMBL" id="JAQSDF010000009">
    <property type="protein sequence ID" value="MDI1230489.1"/>
    <property type="molecule type" value="Genomic_DNA"/>
</dbReference>
<dbReference type="SMART" id="SM00382">
    <property type="entry name" value="AAA"/>
    <property type="match status" value="1"/>
</dbReference>
<keyword evidence="11" id="KW-1185">Reference proteome</keyword>
<dbReference type="GO" id="GO:0005886">
    <property type="term" value="C:plasma membrane"/>
    <property type="evidence" value="ECO:0007669"/>
    <property type="project" value="UniProtKB-SubCell"/>
</dbReference>
<feature type="transmembrane region" description="Helical" evidence="7">
    <location>
        <begin position="177"/>
        <end position="202"/>
    </location>
</feature>
<evidence type="ECO:0000256" key="3">
    <source>
        <dbReference type="ARBA" id="ARBA00022741"/>
    </source>
</evidence>
<dbReference type="InterPro" id="IPR039421">
    <property type="entry name" value="Type_1_exporter"/>
</dbReference>
<dbReference type="GO" id="GO:0016887">
    <property type="term" value="F:ATP hydrolysis activity"/>
    <property type="evidence" value="ECO:0007669"/>
    <property type="project" value="InterPro"/>
</dbReference>
<dbReference type="Pfam" id="PF00664">
    <property type="entry name" value="ABC_membrane"/>
    <property type="match status" value="1"/>
</dbReference>
<dbReference type="Gene3D" id="3.40.50.300">
    <property type="entry name" value="P-loop containing nucleotide triphosphate hydrolases"/>
    <property type="match status" value="1"/>
</dbReference>
<dbReference type="InterPro" id="IPR027417">
    <property type="entry name" value="P-loop_NTPase"/>
</dbReference>
<keyword evidence="2 7" id="KW-0812">Transmembrane</keyword>
<feature type="domain" description="ABC transmembrane type-1" evidence="9">
    <location>
        <begin position="178"/>
        <end position="459"/>
    </location>
</feature>
<dbReference type="Gene3D" id="1.20.1560.10">
    <property type="entry name" value="ABC transporter type 1, transmembrane domain"/>
    <property type="match status" value="1"/>
</dbReference>
<dbReference type="PANTHER" id="PTHR43394:SF4">
    <property type="entry name" value="TOXIN SECRETION ABC TRANSPORTER ATP-BINDING PROTEIN"/>
    <property type="match status" value="1"/>
</dbReference>
<dbReference type="Pfam" id="PF00005">
    <property type="entry name" value="ABC_tran"/>
    <property type="match status" value="1"/>
</dbReference>
<dbReference type="GO" id="GO:0005524">
    <property type="term" value="F:ATP binding"/>
    <property type="evidence" value="ECO:0007669"/>
    <property type="project" value="UniProtKB-KW"/>
</dbReference>
<evidence type="ECO:0000256" key="6">
    <source>
        <dbReference type="ARBA" id="ARBA00023136"/>
    </source>
</evidence>
<sequence>MAVSTDNKLNPQRKQAMQTLLGFLLGLLELQAETAKSLDRLTRLDLADDLDNLSDIGAYIGLRMDRVALTPSAAAEASATQTPLVARLSDGRGWLVVYGFRAGRVRVALVQGEVIEERRIKPAAVRELLGLPEGRLGDWLLVQAKAPLSGAVSHDHHAHLPPLRRLIELMRADHADLWLVLGLALGSGLLALASPIAVQALVNTVAMSGMGQPLLVLSTILFFFLTFAGAVHVLQSYLVEIVQRRIFVRLAADLAYRLPRVRSDAYEHHHGPELVNRFFDVLTVQKAGSSLLLDGLSTAVQTLVGLIMLAFYHPFLLAFDVVLVLSIFFIIFVLGRGGVATAIQESLSKYALVAWLEIVAGNMQTFKFNGGPELAAQRTDALALAYLDAKRTHYQILLRQIVGSVTLYAIAQTALLAIGGYLVIDGHLTLGQLVAAELIVSAALISLVKFGKHLEGYYDLMAGADKIGHLLDLPLEREQGVAPVMTGPVSLAVRGLSFGFGAKQPVFSNFTMQVQPGERIAVFGGFGSGKSTLAALLCGLRQPGKGHIEINGVDLGNLRLEALRNRIAVVGRAEFFQDSLLENVRLGRPELRQDEVEQALDAVGLLDDIAGLSEDGLDTDISPSGAPLSTAQGRLLLLARAIAGRPALLILDGILDEMDEAARRRLAPALFANDAPWTLLVLTASPNVAALCGRTVELPGVDAHA</sequence>
<protein>
    <submittedName>
        <fullName evidence="10">ABC transporter ATP-binding protein</fullName>
    </submittedName>
</protein>
<keyword evidence="5 7" id="KW-1133">Transmembrane helix</keyword>
<comment type="caution">
    <text evidence="10">The sequence shown here is derived from an EMBL/GenBank/DDBJ whole genome shotgun (WGS) entry which is preliminary data.</text>
</comment>
<dbReference type="InterPro" id="IPR011527">
    <property type="entry name" value="ABC1_TM_dom"/>
</dbReference>
<evidence type="ECO:0000256" key="2">
    <source>
        <dbReference type="ARBA" id="ARBA00022692"/>
    </source>
</evidence>
<proteinExistence type="predicted"/>
<evidence type="ECO:0000259" key="9">
    <source>
        <dbReference type="PROSITE" id="PS50929"/>
    </source>
</evidence>
<gene>
    <name evidence="10" type="ORF">PSU93_04990</name>
</gene>
<dbReference type="InterPro" id="IPR036640">
    <property type="entry name" value="ABC1_TM_sf"/>
</dbReference>
<evidence type="ECO:0000256" key="5">
    <source>
        <dbReference type="ARBA" id="ARBA00022989"/>
    </source>
</evidence>
<evidence type="ECO:0000256" key="1">
    <source>
        <dbReference type="ARBA" id="ARBA00004651"/>
    </source>
</evidence>
<comment type="subcellular location">
    <subcellularLocation>
        <location evidence="1">Cell membrane</location>
        <topology evidence="1">Multi-pass membrane protein</topology>
    </subcellularLocation>
</comment>
<evidence type="ECO:0000313" key="11">
    <source>
        <dbReference type="Proteomes" id="UP001160519"/>
    </source>
</evidence>
<dbReference type="InterPro" id="IPR003593">
    <property type="entry name" value="AAA+_ATPase"/>
</dbReference>
<dbReference type="GO" id="GO:0015421">
    <property type="term" value="F:ABC-type oligopeptide transporter activity"/>
    <property type="evidence" value="ECO:0007669"/>
    <property type="project" value="TreeGrafter"/>
</dbReference>
<evidence type="ECO:0000256" key="4">
    <source>
        <dbReference type="ARBA" id="ARBA00022840"/>
    </source>
</evidence>
<feature type="domain" description="ABC transporter" evidence="8">
    <location>
        <begin position="491"/>
        <end position="705"/>
    </location>
</feature>
<evidence type="ECO:0000259" key="8">
    <source>
        <dbReference type="PROSITE" id="PS50893"/>
    </source>
</evidence>
<dbReference type="PANTHER" id="PTHR43394">
    <property type="entry name" value="ATP-DEPENDENT PERMEASE MDL1, MITOCHONDRIAL"/>
    <property type="match status" value="1"/>
</dbReference>
<reference evidence="10" key="1">
    <citation type="submission" date="2023-01" db="EMBL/GenBank/DDBJ databases">
        <title>Biogeochemical cycle of methane in antarctic sediments.</title>
        <authorList>
            <person name="Roldan D.M."/>
            <person name="Menes R.J."/>
        </authorList>
    </citation>
    <scope>NUCLEOTIDE SEQUENCE [LARGE SCALE GENOMIC DNA]</scope>
    <source>
        <strain evidence="10">K-2018 MAG008</strain>
    </source>
</reference>
<keyword evidence="6 7" id="KW-0472">Membrane</keyword>
<feature type="transmembrane region" description="Helical" evidence="7">
    <location>
        <begin position="214"/>
        <end position="234"/>
    </location>
</feature>
<evidence type="ECO:0000313" key="10">
    <source>
        <dbReference type="EMBL" id="MDI1230489.1"/>
    </source>
</evidence>
<dbReference type="PROSITE" id="PS50929">
    <property type="entry name" value="ABC_TM1F"/>
    <property type="match status" value="1"/>
</dbReference>
<dbReference type="SUPFAM" id="SSF52540">
    <property type="entry name" value="P-loop containing nucleoside triphosphate hydrolases"/>
    <property type="match status" value="1"/>
</dbReference>
<keyword evidence="4 10" id="KW-0067">ATP-binding</keyword>
<name>A0AA43Q2F4_9GAMM</name>
<dbReference type="AlphaFoldDB" id="A0AA43Q2F4"/>